<keyword evidence="2 3" id="KW-0040">ANK repeat</keyword>
<feature type="repeat" description="ANK" evidence="3">
    <location>
        <begin position="495"/>
        <end position="527"/>
    </location>
</feature>
<proteinExistence type="predicted"/>
<dbReference type="PROSITE" id="PS50088">
    <property type="entry name" value="ANK_REPEAT"/>
    <property type="match status" value="4"/>
</dbReference>
<dbReference type="OrthoDB" id="341259at2759"/>
<accession>A0A8H3J4I4</accession>
<dbReference type="PRINTS" id="PR01415">
    <property type="entry name" value="ANKYRIN"/>
</dbReference>
<dbReference type="Gene3D" id="1.25.40.20">
    <property type="entry name" value="Ankyrin repeat-containing domain"/>
    <property type="match status" value="1"/>
</dbReference>
<dbReference type="InterPro" id="IPR002110">
    <property type="entry name" value="Ankyrin_rpt"/>
</dbReference>
<feature type="repeat" description="ANK" evidence="3">
    <location>
        <begin position="595"/>
        <end position="627"/>
    </location>
</feature>
<keyword evidence="5" id="KW-1185">Reference proteome</keyword>
<dbReference type="PROSITE" id="PS50297">
    <property type="entry name" value="ANK_REP_REGION"/>
    <property type="match status" value="3"/>
</dbReference>
<evidence type="ECO:0000313" key="4">
    <source>
        <dbReference type="EMBL" id="CAF9940530.1"/>
    </source>
</evidence>
<gene>
    <name evidence="4" type="ORF">ALECFALPRED_008705</name>
</gene>
<dbReference type="PANTHER" id="PTHR24173">
    <property type="entry name" value="ANKYRIN REPEAT CONTAINING"/>
    <property type="match status" value="1"/>
</dbReference>
<dbReference type="SUPFAM" id="SSF48403">
    <property type="entry name" value="Ankyrin repeat"/>
    <property type="match status" value="2"/>
</dbReference>
<evidence type="ECO:0000256" key="2">
    <source>
        <dbReference type="ARBA" id="ARBA00023043"/>
    </source>
</evidence>
<dbReference type="AlphaFoldDB" id="A0A8H3J4I4"/>
<dbReference type="PANTHER" id="PTHR24173:SF74">
    <property type="entry name" value="ANKYRIN REPEAT DOMAIN-CONTAINING PROTEIN 16"/>
    <property type="match status" value="1"/>
</dbReference>
<keyword evidence="1" id="KW-0677">Repeat</keyword>
<reference evidence="4" key="1">
    <citation type="submission" date="2021-03" db="EMBL/GenBank/DDBJ databases">
        <authorList>
            <person name="Tagirdzhanova G."/>
        </authorList>
    </citation>
    <scope>NUCLEOTIDE SEQUENCE</scope>
</reference>
<evidence type="ECO:0000256" key="1">
    <source>
        <dbReference type="ARBA" id="ARBA00022737"/>
    </source>
</evidence>
<dbReference type="Pfam" id="PF12796">
    <property type="entry name" value="Ank_2"/>
    <property type="match status" value="2"/>
</dbReference>
<dbReference type="EMBL" id="CAJPDR010000606">
    <property type="protein sequence ID" value="CAF9940530.1"/>
    <property type="molecule type" value="Genomic_DNA"/>
</dbReference>
<name>A0A8H3J4I4_9LECA</name>
<organism evidence="4 5">
    <name type="scientific">Alectoria fallacina</name>
    <dbReference type="NCBI Taxonomy" id="1903189"/>
    <lineage>
        <taxon>Eukaryota</taxon>
        <taxon>Fungi</taxon>
        <taxon>Dikarya</taxon>
        <taxon>Ascomycota</taxon>
        <taxon>Pezizomycotina</taxon>
        <taxon>Lecanoromycetes</taxon>
        <taxon>OSLEUM clade</taxon>
        <taxon>Lecanoromycetidae</taxon>
        <taxon>Lecanorales</taxon>
        <taxon>Lecanorineae</taxon>
        <taxon>Parmeliaceae</taxon>
        <taxon>Alectoria</taxon>
    </lineage>
</organism>
<feature type="repeat" description="ANK" evidence="3">
    <location>
        <begin position="385"/>
        <end position="417"/>
    </location>
</feature>
<dbReference type="Pfam" id="PF00023">
    <property type="entry name" value="Ank"/>
    <property type="match status" value="1"/>
</dbReference>
<protein>
    <submittedName>
        <fullName evidence="4">Uncharacterized protein</fullName>
    </submittedName>
</protein>
<sequence length="792" mass="87839">MDPLSVTVGIVALIGAAQHVAVGLNKLASLRGAPAAVLALNNELSDLRLVLSEAEPLLLKHGRATAASQTAISTIANDTRLKLSIEGAKDKLVELESIIQNRLMTRMGAIDRLGWLKEQGKIRKALHDLRILRLNITVMLGVVTSSASFRLETRLQDVQVATEQGPVAISQTLSSQKDTLEKAVAYMNANQQSYNDRLKRVEALVPSNLDYFEKTNHTDSISEKQEIYNQRHGDAAGYSFQLDDFSALRMRFLRQHKCNTSCDCNCHAPTRARTPQMLQSVLGSLFVGYTGLTALASTCSSMKCQRSSEGFLQIDYYFPPWFLARIVSMAMRFKDSKIPHISLRVLNVRSSYEAIFLNAREGDAELVRYLLTTGQASVQDVTDDSGHSPLHFAIGKSNVEVIEVLLQMGSDPYLENRTQETPYDMAWNIIFCSQGTPNASAWRVDEIRALFPTVHSGENRRRFTCIHKVVLKILHLDLEKELRRDRSIIDHVDADGRTALSWAAARGDSKYVEVLLRHGASPDIPNRIGQGPLRQAMKAHDPTCVKLLLAYGAKVDQRDNWKQTALLSAMYYSDPVSFALPLLKAGALVNVRDSRGHCPLFEAVRCNHVGAVKLLLNRGADVDCANDAGFTSLHQAVRYNCHEALTALLEVDLDYAVRDCKKRTVLHWAAEFADLETISILHHGWLQGLSADDKCENGLPAIDIAEKRRDEEKKRGYNTVDSQWITAFSDLLESLMGFTTPKSALSYTGSLSSEDSFADALQKLAFDDLAELAENGQIAHVTDISATNDLRC</sequence>
<comment type="caution">
    <text evidence="4">The sequence shown here is derived from an EMBL/GenBank/DDBJ whole genome shotgun (WGS) entry which is preliminary data.</text>
</comment>
<evidence type="ECO:0000256" key="3">
    <source>
        <dbReference type="PROSITE-ProRule" id="PRU00023"/>
    </source>
</evidence>
<dbReference type="SMART" id="SM00248">
    <property type="entry name" value="ANK"/>
    <property type="match status" value="8"/>
</dbReference>
<evidence type="ECO:0000313" key="5">
    <source>
        <dbReference type="Proteomes" id="UP000664203"/>
    </source>
</evidence>
<dbReference type="Proteomes" id="UP000664203">
    <property type="component" value="Unassembled WGS sequence"/>
</dbReference>
<feature type="repeat" description="ANK" evidence="3">
    <location>
        <begin position="528"/>
        <end position="560"/>
    </location>
</feature>
<dbReference type="InterPro" id="IPR036770">
    <property type="entry name" value="Ankyrin_rpt-contain_sf"/>
</dbReference>